<keyword evidence="4" id="KW-0560">Oxidoreductase</keyword>
<evidence type="ECO:0000256" key="9">
    <source>
        <dbReference type="ARBA" id="ARBA00069709"/>
    </source>
</evidence>
<feature type="domain" description="FAD-dependent oxidoreductase 2 FAD-binding" evidence="10">
    <location>
        <begin position="3"/>
        <end position="528"/>
    </location>
</feature>
<evidence type="ECO:0000259" key="10">
    <source>
        <dbReference type="Pfam" id="PF00890"/>
    </source>
</evidence>
<dbReference type="InterPro" id="IPR027477">
    <property type="entry name" value="Succ_DH/fumarate_Rdtase_cat_sf"/>
</dbReference>
<evidence type="ECO:0000313" key="11">
    <source>
        <dbReference type="EMBL" id="GGI99012.1"/>
    </source>
</evidence>
<name>A0A917K2Y7_9ACTN</name>
<keyword evidence="2" id="KW-0285">Flavoprotein</keyword>
<dbReference type="PANTHER" id="PTHR43400:SF10">
    <property type="entry name" value="3-OXOSTEROID 1-DEHYDROGENASE"/>
    <property type="match status" value="1"/>
</dbReference>
<accession>A0A917K2Y7</accession>
<keyword evidence="5" id="KW-0443">Lipid metabolism</keyword>
<keyword evidence="12" id="KW-1185">Reference proteome</keyword>
<dbReference type="GO" id="GO:0047571">
    <property type="term" value="F:3-oxosteroid 1-dehydrogenase activity"/>
    <property type="evidence" value="ECO:0007669"/>
    <property type="project" value="UniProtKB-EC"/>
</dbReference>
<organism evidence="11 12">
    <name type="scientific">Streptomyces brasiliensis</name>
    <dbReference type="NCBI Taxonomy" id="1954"/>
    <lineage>
        <taxon>Bacteria</taxon>
        <taxon>Bacillati</taxon>
        <taxon>Actinomycetota</taxon>
        <taxon>Actinomycetes</taxon>
        <taxon>Kitasatosporales</taxon>
        <taxon>Streptomycetaceae</taxon>
        <taxon>Streptomyces</taxon>
    </lineage>
</organism>
<evidence type="ECO:0000256" key="3">
    <source>
        <dbReference type="ARBA" id="ARBA00022827"/>
    </source>
</evidence>
<dbReference type="AlphaFoldDB" id="A0A917K2Y7"/>
<reference evidence="11" key="1">
    <citation type="journal article" date="2014" name="Int. J. Syst. Evol. Microbiol.">
        <title>Complete genome sequence of Corynebacterium casei LMG S-19264T (=DSM 44701T), isolated from a smear-ripened cheese.</title>
        <authorList>
            <consortium name="US DOE Joint Genome Institute (JGI-PGF)"/>
            <person name="Walter F."/>
            <person name="Albersmeier A."/>
            <person name="Kalinowski J."/>
            <person name="Ruckert C."/>
        </authorList>
    </citation>
    <scope>NUCLEOTIDE SEQUENCE</scope>
    <source>
        <strain evidence="11">JCM 3086</strain>
    </source>
</reference>
<evidence type="ECO:0000256" key="7">
    <source>
        <dbReference type="ARBA" id="ARBA00061147"/>
    </source>
</evidence>
<dbReference type="Gene3D" id="3.50.50.60">
    <property type="entry name" value="FAD/NAD(P)-binding domain"/>
    <property type="match status" value="2"/>
</dbReference>
<sequence>MADLVVVGSGGGSLCAALVARQGGLEPLVIEKTDVVGGSTAMSGGVLWLPDNPVSRSAGVEDSPQDARAYFASAVGDVGPSTSPERVEAFLNAVEPMTGFLMEHGVPFRHCEGYSDYYDELPGGKARSRSLETELFNLRQLGPWREKFRARMDMPPIPLYTGEVSPMSLGPRSLRGAATVAKLAGRMIAAKLTGREMRGTGAALQGWMLQAALRAEVPIWTGTPVVDLIVEDGKVLGVEVERDGRRVRVRARAGVLLNSGGFSHNAAMREKYGPSPASAEWTSANEGDTGEVIEAAMRHGAAVDLMEEAWWIPSSVLPDGSPLFAVYERSKPFSMLVDATGSRYVNEAASYMEVGQAMYARHKEVGAVPSWFIMDARHRGRYMWGTSPGGITPRKWIESGYMKKADTLEGLAEQCGIDPAGLRATVDRYNASALDGRDPEFHKGERAYDRYYGDHRVKPNPCVAPVEKAPFYAVALYPGDVGTAGGLLTDEHGRVLRDGGEPIPGLYATGNCTASVMGRTYPGAGASIAASFVFGWLATHHMIDNTARSKSVA</sequence>
<comment type="similarity">
    <text evidence="7">Belongs to the FAD-dependent oxidoreductase 2 family. 3-oxosteroid dehydrogenase subfamily.</text>
</comment>
<dbReference type="GO" id="GO:0008202">
    <property type="term" value="P:steroid metabolic process"/>
    <property type="evidence" value="ECO:0007669"/>
    <property type="project" value="UniProtKB-KW"/>
</dbReference>
<evidence type="ECO:0000256" key="8">
    <source>
        <dbReference type="ARBA" id="ARBA00066536"/>
    </source>
</evidence>
<gene>
    <name evidence="11" type="ORF">GCM10010121_006560</name>
</gene>
<keyword evidence="5" id="KW-0753">Steroid metabolism</keyword>
<dbReference type="EC" id="1.3.99.4" evidence="8"/>
<dbReference type="PANTHER" id="PTHR43400">
    <property type="entry name" value="FUMARATE REDUCTASE"/>
    <property type="match status" value="1"/>
</dbReference>
<dbReference type="Proteomes" id="UP000657574">
    <property type="component" value="Unassembled WGS sequence"/>
</dbReference>
<dbReference type="InterPro" id="IPR050315">
    <property type="entry name" value="FAD-oxidoreductase_2"/>
</dbReference>
<dbReference type="SUPFAM" id="SSF51905">
    <property type="entry name" value="FAD/NAD(P)-binding domain"/>
    <property type="match status" value="1"/>
</dbReference>
<comment type="caution">
    <text evidence="11">The sequence shown here is derived from an EMBL/GenBank/DDBJ whole genome shotgun (WGS) entry which is preliminary data.</text>
</comment>
<evidence type="ECO:0000313" key="12">
    <source>
        <dbReference type="Proteomes" id="UP000657574"/>
    </source>
</evidence>
<evidence type="ECO:0000256" key="4">
    <source>
        <dbReference type="ARBA" id="ARBA00023002"/>
    </source>
</evidence>
<dbReference type="SUPFAM" id="SSF56425">
    <property type="entry name" value="Succinate dehydrogenase/fumarate reductase flavoprotein, catalytic domain"/>
    <property type="match status" value="1"/>
</dbReference>
<evidence type="ECO:0000256" key="6">
    <source>
        <dbReference type="ARBA" id="ARBA00051951"/>
    </source>
</evidence>
<dbReference type="FunFam" id="3.50.50.60:FF:000208">
    <property type="entry name" value="3-ketosteroid dehydrogenase"/>
    <property type="match status" value="1"/>
</dbReference>
<evidence type="ECO:0000256" key="2">
    <source>
        <dbReference type="ARBA" id="ARBA00022630"/>
    </source>
</evidence>
<dbReference type="NCBIfam" id="NF009478">
    <property type="entry name" value="PRK12844.1"/>
    <property type="match status" value="1"/>
</dbReference>
<proteinExistence type="inferred from homology"/>
<protein>
    <recommendedName>
        <fullName evidence="9">3-oxosteroid 1-dehydrogenase</fullName>
        <ecNumber evidence="8">1.3.99.4</ecNumber>
    </recommendedName>
</protein>
<dbReference type="InterPro" id="IPR003953">
    <property type="entry name" value="FAD-dep_OxRdtase_2_FAD-bd"/>
</dbReference>
<dbReference type="EMBL" id="BMQA01000001">
    <property type="protein sequence ID" value="GGI99012.1"/>
    <property type="molecule type" value="Genomic_DNA"/>
</dbReference>
<dbReference type="Pfam" id="PF00890">
    <property type="entry name" value="FAD_binding_2"/>
    <property type="match status" value="1"/>
</dbReference>
<comment type="catalytic activity">
    <reaction evidence="6">
        <text>a 3-oxosteroid + A = a 3-oxo-Delta(1)-steroid + AH2</text>
        <dbReference type="Rhea" id="RHEA:13329"/>
        <dbReference type="ChEBI" id="CHEBI:13193"/>
        <dbReference type="ChEBI" id="CHEBI:17499"/>
        <dbReference type="ChEBI" id="CHEBI:20156"/>
        <dbReference type="ChEBI" id="CHEBI:47788"/>
        <dbReference type="EC" id="1.3.99.4"/>
    </reaction>
</comment>
<dbReference type="InterPro" id="IPR036188">
    <property type="entry name" value="FAD/NAD-bd_sf"/>
</dbReference>
<evidence type="ECO:0000256" key="5">
    <source>
        <dbReference type="ARBA" id="ARBA00023221"/>
    </source>
</evidence>
<dbReference type="Gene3D" id="3.90.700.10">
    <property type="entry name" value="Succinate dehydrogenase/fumarate reductase flavoprotein, catalytic domain"/>
    <property type="match status" value="1"/>
</dbReference>
<reference evidence="11" key="2">
    <citation type="submission" date="2020-09" db="EMBL/GenBank/DDBJ databases">
        <authorList>
            <person name="Sun Q."/>
            <person name="Ohkuma M."/>
        </authorList>
    </citation>
    <scope>NUCLEOTIDE SEQUENCE</scope>
    <source>
        <strain evidence="11">JCM 3086</strain>
    </source>
</reference>
<keyword evidence="3" id="KW-0274">FAD</keyword>
<evidence type="ECO:0000256" key="1">
    <source>
        <dbReference type="ARBA" id="ARBA00001974"/>
    </source>
</evidence>
<comment type="cofactor">
    <cofactor evidence="1">
        <name>FAD</name>
        <dbReference type="ChEBI" id="CHEBI:57692"/>
    </cofactor>
</comment>